<comment type="caution">
    <text evidence="9">The sequence shown here is derived from an EMBL/GenBank/DDBJ whole genome shotgun (WGS) entry which is preliminary data.</text>
</comment>
<keyword evidence="6 7" id="KW-0472">Membrane</keyword>
<feature type="transmembrane region" description="Helical" evidence="7">
    <location>
        <begin position="59"/>
        <end position="86"/>
    </location>
</feature>
<feature type="transmembrane region" description="Helical" evidence="7">
    <location>
        <begin position="21"/>
        <end position="39"/>
    </location>
</feature>
<dbReference type="InterPro" id="IPR050925">
    <property type="entry name" value="Rhomboid_protease_S54"/>
</dbReference>
<gene>
    <name evidence="9" type="ORF">H7B67_07755</name>
</gene>
<comment type="similarity">
    <text evidence="2">Belongs to the peptidase S54 family.</text>
</comment>
<evidence type="ECO:0000259" key="8">
    <source>
        <dbReference type="Pfam" id="PF01694"/>
    </source>
</evidence>
<evidence type="ECO:0000313" key="9">
    <source>
        <dbReference type="EMBL" id="MBB6633999.1"/>
    </source>
</evidence>
<dbReference type="GO" id="GO:0006508">
    <property type="term" value="P:proteolysis"/>
    <property type="evidence" value="ECO:0007669"/>
    <property type="project" value="UniProtKB-KW"/>
</dbReference>
<dbReference type="Proteomes" id="UP000535838">
    <property type="component" value="Unassembled WGS sequence"/>
</dbReference>
<evidence type="ECO:0000256" key="3">
    <source>
        <dbReference type="ARBA" id="ARBA00022692"/>
    </source>
</evidence>
<keyword evidence="10" id="KW-1185">Reference proteome</keyword>
<evidence type="ECO:0000256" key="4">
    <source>
        <dbReference type="ARBA" id="ARBA00022801"/>
    </source>
</evidence>
<evidence type="ECO:0000256" key="6">
    <source>
        <dbReference type="ARBA" id="ARBA00023136"/>
    </source>
</evidence>
<dbReference type="AlphaFoldDB" id="A0A841SSP5"/>
<sequence>MIFVRYESWRQYLRLYPVNSVIIAACIAMFVVELIGGGFTNGNLLRLGAITTYEEYDGFWRYAAALFLHGSWPHIIFNLFAIFVFAPPLERMFGHVRYALFYLVTGVLGNVIAVWAATEGMIGIGASTAIYGLYGAYLYICLFERHKLDPGSRTTVYGILATGLIYSFIVPNVGYWAHIGGLVIGFALYKLLGPKLERSYR</sequence>
<accession>A0A841SSP5</accession>
<dbReference type="Gene3D" id="1.20.1540.10">
    <property type="entry name" value="Rhomboid-like"/>
    <property type="match status" value="1"/>
</dbReference>
<feature type="domain" description="Peptidase S54 rhomboid" evidence="8">
    <location>
        <begin position="59"/>
        <end position="192"/>
    </location>
</feature>
<evidence type="ECO:0000256" key="1">
    <source>
        <dbReference type="ARBA" id="ARBA00004141"/>
    </source>
</evidence>
<dbReference type="InterPro" id="IPR022764">
    <property type="entry name" value="Peptidase_S54_rhomboid_dom"/>
</dbReference>
<dbReference type="SUPFAM" id="SSF144091">
    <property type="entry name" value="Rhomboid-like"/>
    <property type="match status" value="1"/>
</dbReference>
<dbReference type="PANTHER" id="PTHR43731:SF14">
    <property type="entry name" value="PRESENILIN-ASSOCIATED RHOMBOID-LIKE PROTEIN, MITOCHONDRIAL"/>
    <property type="match status" value="1"/>
</dbReference>
<name>A0A841SSP5_9BACL</name>
<feature type="transmembrane region" description="Helical" evidence="7">
    <location>
        <begin position="154"/>
        <end position="169"/>
    </location>
</feature>
<feature type="transmembrane region" description="Helical" evidence="7">
    <location>
        <begin position="122"/>
        <end position="142"/>
    </location>
</feature>
<keyword evidence="5 7" id="KW-1133">Transmembrane helix</keyword>
<evidence type="ECO:0000256" key="7">
    <source>
        <dbReference type="SAM" id="Phobius"/>
    </source>
</evidence>
<proteinExistence type="inferred from homology"/>
<dbReference type="EMBL" id="JACJVQ010000005">
    <property type="protein sequence ID" value="MBB6633999.1"/>
    <property type="molecule type" value="Genomic_DNA"/>
</dbReference>
<keyword evidence="9" id="KW-0645">Protease</keyword>
<dbReference type="PANTHER" id="PTHR43731">
    <property type="entry name" value="RHOMBOID PROTEASE"/>
    <property type="match status" value="1"/>
</dbReference>
<feature type="transmembrane region" description="Helical" evidence="7">
    <location>
        <begin position="98"/>
        <end position="116"/>
    </location>
</feature>
<dbReference type="Pfam" id="PF01694">
    <property type="entry name" value="Rhomboid"/>
    <property type="match status" value="1"/>
</dbReference>
<reference evidence="9 10" key="1">
    <citation type="submission" date="2020-08" db="EMBL/GenBank/DDBJ databases">
        <title>Cohnella phylogeny.</title>
        <authorList>
            <person name="Dunlap C."/>
        </authorList>
    </citation>
    <scope>NUCLEOTIDE SEQUENCE [LARGE SCALE GENOMIC DNA]</scope>
    <source>
        <strain evidence="9 10">DSM 25241</strain>
    </source>
</reference>
<keyword evidence="3 7" id="KW-0812">Transmembrane</keyword>
<dbReference type="InterPro" id="IPR035952">
    <property type="entry name" value="Rhomboid-like_sf"/>
</dbReference>
<protein>
    <submittedName>
        <fullName evidence="9">Rhomboid family intramembrane serine protease</fullName>
    </submittedName>
</protein>
<comment type="subcellular location">
    <subcellularLocation>
        <location evidence="1">Membrane</location>
        <topology evidence="1">Multi-pass membrane protein</topology>
    </subcellularLocation>
</comment>
<evidence type="ECO:0000313" key="10">
    <source>
        <dbReference type="Proteomes" id="UP000535838"/>
    </source>
</evidence>
<dbReference type="GO" id="GO:0004252">
    <property type="term" value="F:serine-type endopeptidase activity"/>
    <property type="evidence" value="ECO:0007669"/>
    <property type="project" value="InterPro"/>
</dbReference>
<dbReference type="RefSeq" id="WP_185119199.1">
    <property type="nucleotide sequence ID" value="NZ_JACJVQ010000005.1"/>
</dbReference>
<evidence type="ECO:0000256" key="5">
    <source>
        <dbReference type="ARBA" id="ARBA00022989"/>
    </source>
</evidence>
<evidence type="ECO:0000256" key="2">
    <source>
        <dbReference type="ARBA" id="ARBA00009045"/>
    </source>
</evidence>
<dbReference type="PROSITE" id="PS51257">
    <property type="entry name" value="PROKAR_LIPOPROTEIN"/>
    <property type="match status" value="1"/>
</dbReference>
<dbReference type="GO" id="GO:0016020">
    <property type="term" value="C:membrane"/>
    <property type="evidence" value="ECO:0007669"/>
    <property type="project" value="UniProtKB-SubCell"/>
</dbReference>
<keyword evidence="4" id="KW-0378">Hydrolase</keyword>
<organism evidence="9 10">
    <name type="scientific">Cohnella thailandensis</name>
    <dbReference type="NCBI Taxonomy" id="557557"/>
    <lineage>
        <taxon>Bacteria</taxon>
        <taxon>Bacillati</taxon>
        <taxon>Bacillota</taxon>
        <taxon>Bacilli</taxon>
        <taxon>Bacillales</taxon>
        <taxon>Paenibacillaceae</taxon>
        <taxon>Cohnella</taxon>
    </lineage>
</organism>